<dbReference type="InterPro" id="IPR023603">
    <property type="entry name" value="Low_specificity_L-TA-like"/>
</dbReference>
<dbReference type="InterPro" id="IPR015421">
    <property type="entry name" value="PyrdxlP-dep_Trfase_major"/>
</dbReference>
<reference evidence="8 9" key="1">
    <citation type="journal article" date="2011" name="Front. Microbiol.">
        <title>Genomic signatures of strain selection and enhancement in Bacillus atrophaeus var. globigii, a historical biowarfare simulant.</title>
        <authorList>
            <person name="Gibbons H.S."/>
            <person name="Broomall S.M."/>
            <person name="McNew L.A."/>
            <person name="Daligault H."/>
            <person name="Chapman C."/>
            <person name="Bruce D."/>
            <person name="Karavis M."/>
            <person name="Krepps M."/>
            <person name="McGregor P.A."/>
            <person name="Hong C."/>
            <person name="Park K.H."/>
            <person name="Akmal A."/>
            <person name="Feldman A."/>
            <person name="Lin J.S."/>
            <person name="Chang W.E."/>
            <person name="Higgs B.W."/>
            <person name="Demirev P."/>
            <person name="Lindquist J."/>
            <person name="Liem A."/>
            <person name="Fochler E."/>
            <person name="Read T.D."/>
            <person name="Tapia R."/>
            <person name="Johnson S."/>
            <person name="Bishop-Lilly K.A."/>
            <person name="Detter C."/>
            <person name="Han C."/>
            <person name="Sozhamannan S."/>
            <person name="Rosenzweig C.N."/>
            <person name="Skowronski E.W."/>
        </authorList>
    </citation>
    <scope>NUCLEOTIDE SEQUENCE [LARGE SCALE GENOMIC DNA]</scope>
    <source>
        <strain evidence="8 9">TPS4-2</strain>
    </source>
</reference>
<evidence type="ECO:0000256" key="5">
    <source>
        <dbReference type="ARBA" id="ARBA00023239"/>
    </source>
</evidence>
<proteinExistence type="inferred from homology"/>
<feature type="domain" description="Aromatic amino acid beta-eliminating lyase/threonine aldolase" evidence="7">
    <location>
        <begin position="3"/>
        <end position="285"/>
    </location>
</feature>
<dbReference type="InterPro" id="IPR001597">
    <property type="entry name" value="ArAA_b-elim_lyase/Thr_aldolase"/>
</dbReference>
<dbReference type="GO" id="GO:0006545">
    <property type="term" value="P:glycine biosynthetic process"/>
    <property type="evidence" value="ECO:0007669"/>
    <property type="project" value="TreeGrafter"/>
</dbReference>
<dbReference type="RefSeq" id="WP_126752296.1">
    <property type="nucleotide sequence ID" value="NZ_JBHUMT010000001.1"/>
</dbReference>
<gene>
    <name evidence="8" type="ORF">CWI73_07685</name>
</gene>
<dbReference type="AlphaFoldDB" id="A0A432YST8"/>
<evidence type="ECO:0000256" key="2">
    <source>
        <dbReference type="ARBA" id="ARBA00006966"/>
    </source>
</evidence>
<comment type="similarity">
    <text evidence="2">Belongs to the threonine aldolase family.</text>
</comment>
<name>A0A432YST8_9GAMM</name>
<keyword evidence="5" id="KW-0456">Lyase</keyword>
<comment type="subunit">
    <text evidence="3">Homotetramer.</text>
</comment>
<dbReference type="EMBL" id="PIQA01000004">
    <property type="protein sequence ID" value="RUO64642.1"/>
    <property type="molecule type" value="Genomic_DNA"/>
</dbReference>
<comment type="caution">
    <text evidence="8">The sequence shown here is derived from an EMBL/GenBank/DDBJ whole genome shotgun (WGS) entry which is preliminary data.</text>
</comment>
<dbReference type="Proteomes" id="UP000288361">
    <property type="component" value="Unassembled WGS sequence"/>
</dbReference>
<comment type="cofactor">
    <cofactor evidence="1">
        <name>pyridoxal 5'-phosphate</name>
        <dbReference type="ChEBI" id="CHEBI:597326"/>
    </cofactor>
</comment>
<dbReference type="PANTHER" id="PTHR48097">
    <property type="entry name" value="L-THREONINE ALDOLASE-RELATED"/>
    <property type="match status" value="1"/>
</dbReference>
<dbReference type="InterPro" id="IPR015424">
    <property type="entry name" value="PyrdxlP-dep_Trfase"/>
</dbReference>
<dbReference type="FunFam" id="3.40.640.10:FF:000030">
    <property type="entry name" value="Low-specificity L-threonine aldolase"/>
    <property type="match status" value="1"/>
</dbReference>
<dbReference type="GO" id="GO:0008732">
    <property type="term" value="F:L-allo-threonine aldolase activity"/>
    <property type="evidence" value="ECO:0007669"/>
    <property type="project" value="TreeGrafter"/>
</dbReference>
<dbReference type="SUPFAM" id="SSF53383">
    <property type="entry name" value="PLP-dependent transferases"/>
    <property type="match status" value="1"/>
</dbReference>
<dbReference type="Gene3D" id="3.90.1150.10">
    <property type="entry name" value="Aspartate Aminotransferase, domain 1"/>
    <property type="match status" value="1"/>
</dbReference>
<evidence type="ECO:0000256" key="6">
    <source>
        <dbReference type="PIRSR" id="PIRSR017617-1"/>
    </source>
</evidence>
<dbReference type="InterPro" id="IPR015422">
    <property type="entry name" value="PyrdxlP-dep_Trfase_small"/>
</dbReference>
<organism evidence="8 9">
    <name type="scientific">Idiomarina piscisalsi</name>
    <dbReference type="NCBI Taxonomy" id="1096243"/>
    <lineage>
        <taxon>Bacteria</taxon>
        <taxon>Pseudomonadati</taxon>
        <taxon>Pseudomonadota</taxon>
        <taxon>Gammaproteobacteria</taxon>
        <taxon>Alteromonadales</taxon>
        <taxon>Idiomarinaceae</taxon>
        <taxon>Idiomarina</taxon>
    </lineage>
</organism>
<dbReference type="NCBIfam" id="NF041359">
    <property type="entry name" value="GntG_guanitoxin"/>
    <property type="match status" value="1"/>
</dbReference>
<accession>A0A432YST8</accession>
<dbReference type="GO" id="GO:0005829">
    <property type="term" value="C:cytosol"/>
    <property type="evidence" value="ECO:0007669"/>
    <property type="project" value="TreeGrafter"/>
</dbReference>
<sequence>MLDLRSDTVTLPSAAMRAAIADATVGDDVYGEDPSINALEKRVAELLGKEDALLCSSGTQSNLLGIMSHCRNGEEYIVGQEYHTYRYEAGGAAVLGSVVPQTIEVEADGTLSLDTIKQRIKPDDPHFPITRLLAFENTHGGQLIDQAYFDEARILADQNGLSMHLDGARLPNAAIASGRSMAELAAPFDSVSLCCSKGLGAPIGSLLAGSKELIARARRWRKMVGGGMRQAGFVAVAIDYALTHQLERIQDDHDNAEWLFEQLSELLAGTEAKVRYSGTNMTFVDLPESLNADGLRELMAQHDIKLPGGQKLRLVCHLDVSRKQLEHFVELFKRWLNGGR</sequence>
<dbReference type="Pfam" id="PF01212">
    <property type="entry name" value="Beta_elim_lyase"/>
    <property type="match status" value="1"/>
</dbReference>
<dbReference type="Gene3D" id="3.40.640.10">
    <property type="entry name" value="Type I PLP-dependent aspartate aminotransferase-like (Major domain)"/>
    <property type="match status" value="1"/>
</dbReference>
<feature type="modified residue" description="N6-(pyridoxal phosphate)lysine" evidence="6">
    <location>
        <position position="197"/>
    </location>
</feature>
<evidence type="ECO:0000256" key="3">
    <source>
        <dbReference type="ARBA" id="ARBA00011881"/>
    </source>
</evidence>
<evidence type="ECO:0000313" key="8">
    <source>
        <dbReference type="EMBL" id="RUO64642.1"/>
    </source>
</evidence>
<evidence type="ECO:0000256" key="1">
    <source>
        <dbReference type="ARBA" id="ARBA00001933"/>
    </source>
</evidence>
<dbReference type="PANTHER" id="PTHR48097:SF9">
    <property type="entry name" value="L-THREONINE ALDOLASE"/>
    <property type="match status" value="1"/>
</dbReference>
<dbReference type="NCBIfam" id="NF007825">
    <property type="entry name" value="PRK10534.1"/>
    <property type="match status" value="1"/>
</dbReference>
<protein>
    <submittedName>
        <fullName evidence="8">Low-specificity L-threonine aldolase</fullName>
    </submittedName>
</protein>
<evidence type="ECO:0000259" key="7">
    <source>
        <dbReference type="Pfam" id="PF01212"/>
    </source>
</evidence>
<dbReference type="GO" id="GO:0006567">
    <property type="term" value="P:L-threonine catabolic process"/>
    <property type="evidence" value="ECO:0007669"/>
    <property type="project" value="TreeGrafter"/>
</dbReference>
<keyword evidence="4" id="KW-0663">Pyridoxal phosphate</keyword>
<evidence type="ECO:0000256" key="4">
    <source>
        <dbReference type="ARBA" id="ARBA00022898"/>
    </source>
</evidence>
<evidence type="ECO:0000313" key="9">
    <source>
        <dbReference type="Proteomes" id="UP000288361"/>
    </source>
</evidence>
<dbReference type="PIRSF" id="PIRSF017617">
    <property type="entry name" value="Thr_aldolase"/>
    <property type="match status" value="1"/>
</dbReference>